<comment type="caution">
    <text evidence="5">The sequence shown here is derived from an EMBL/GenBank/DDBJ whole genome shotgun (WGS) entry which is preliminary data.</text>
</comment>
<sequence length="1041" mass="115243">MLITPRTYYLAQHSNQRNSSDDRQYPARFHSLTGWHTTDGADAHRARKMLLVHQSGYVRVGEAVRYTLTYTPSSDQILPTPAELHLRIKNTSAIPLRAAYLHGPYTLYTSCYPSNFNPDHQYQDADVRGVPQFEPNLKAGGVWTASIPIPESIRVITPSGPRLQSVGENNVTWVIEIVSQVIFSSSAAVHYEFLVSRDRKSLDLGVSSSPSLTGLPPPTHMHELQDPKTRDGFASITVSKGVFSKSVSLVFDDIRSLWNKPGFPSIEEKERQAYGTTASDTQPPKSSKPTRNPTNDAGSTGDKQKRRRVHFVVLTHGLHSNLGADMLFLKESIDAASKAKRESERRKQSSNDHSSLKNAGEGNGEIEDEEVIVRGFSGNAVRTERGIQYLGKRLAKYVLLMTYPDQPYVPKKKKARKNSSSPFSKLKSPSEPSKGETGQDLSHEDRDSEYQITSISFIGHSLGGLIQTYAIAYIQKHSPEFFDHIKPVNFIALASPFLGLSNENPIYVRFALDFGLVGRTGQDLGLSWTAPKVRNGWGAVIGRFGGDARHSPERVTPASKPLLRILPAGPAHQVLQRFRNRTIYSNVVNDGIVPLRTSCLLFLDWRGLDRVEKARRENGLVGTMAEWGWAELTGANSSSPVGNRFNTENPLVQIPREDVKENSTPELRDPGASPPRSPIPGQFFKQPLQSEPGEILPVESHHIPKDHGVSSPNPFSHLLSIFQSSSTKGSSSKKSTKILKRSQTLGSPSISSNSSAFSSTSPHPIVRGNSIYEEELNAPPRTTIFESAGDVLRPPLPPTEFILNPAARPRTIFHDRIYHPDDIPPPISKRRGTPFSGVRRATAESAKSPSNPTESVSTSGLKVEEKIARAYHHEISWRKVLVRLEPDAHNNIIVRRMFANAYGWPVVKHLVDTHFGDTYAANTDDALESNMENAKPLNIRATDTGEEVVGQTSSSPQTPRSVDRLARGQTPVPPDSNADARQRTSGYDIDEFHAHREFPGSGGRSRHSSVSRSESAQWTDRYFSEDDSGFDTENEREGRST</sequence>
<reference evidence="5" key="1">
    <citation type="submission" date="2021-12" db="EMBL/GenBank/DDBJ databases">
        <title>Convergent genome expansion in fungi linked to evolution of root-endophyte symbiosis.</title>
        <authorList>
            <consortium name="DOE Joint Genome Institute"/>
            <person name="Ke Y.-H."/>
            <person name="Bonito G."/>
            <person name="Liao H.-L."/>
            <person name="Looney B."/>
            <person name="Rojas-Flechas A."/>
            <person name="Nash J."/>
            <person name="Hameed K."/>
            <person name="Schadt C."/>
            <person name="Martin F."/>
            <person name="Crous P.W."/>
            <person name="Miettinen O."/>
            <person name="Magnuson J.K."/>
            <person name="Labbe J."/>
            <person name="Jacobson D."/>
            <person name="Doktycz M.J."/>
            <person name="Veneault-Fourrey C."/>
            <person name="Kuo A."/>
            <person name="Mondo S."/>
            <person name="Calhoun S."/>
            <person name="Riley R."/>
            <person name="Ohm R."/>
            <person name="LaButti K."/>
            <person name="Andreopoulos B."/>
            <person name="Pangilinan J."/>
            <person name="Nolan M."/>
            <person name="Tritt A."/>
            <person name="Clum A."/>
            <person name="Lipzen A."/>
            <person name="Daum C."/>
            <person name="Barry K."/>
            <person name="Grigoriev I.V."/>
            <person name="Vilgalys R."/>
        </authorList>
    </citation>
    <scope>NUCLEOTIDE SEQUENCE</scope>
    <source>
        <strain evidence="5">PMI_201</strain>
    </source>
</reference>
<feature type="region of interest" description="Disordered" evidence="3">
    <location>
        <begin position="205"/>
        <end position="226"/>
    </location>
</feature>
<keyword evidence="6" id="KW-1185">Reference proteome</keyword>
<evidence type="ECO:0000313" key="6">
    <source>
        <dbReference type="Proteomes" id="UP001201262"/>
    </source>
</evidence>
<evidence type="ECO:0000313" key="5">
    <source>
        <dbReference type="EMBL" id="KAH8689793.1"/>
    </source>
</evidence>
<dbReference type="AlphaFoldDB" id="A0AAD4KE40"/>
<feature type="region of interest" description="Disordered" evidence="3">
    <location>
        <begin position="271"/>
        <end position="307"/>
    </location>
</feature>
<dbReference type="InterPro" id="IPR029058">
    <property type="entry name" value="AB_hydrolase_fold"/>
</dbReference>
<feature type="region of interest" description="Disordered" evidence="3">
    <location>
        <begin position="938"/>
        <end position="1041"/>
    </location>
</feature>
<dbReference type="InterPro" id="IPR016445">
    <property type="entry name" value="Rog1_fam"/>
</dbReference>
<feature type="region of interest" description="Disordered" evidence="3">
    <location>
        <begin position="410"/>
        <end position="445"/>
    </location>
</feature>
<feature type="region of interest" description="Disordered" evidence="3">
    <location>
        <begin position="638"/>
        <end position="687"/>
    </location>
</feature>
<dbReference type="PANTHER" id="PTHR12482">
    <property type="entry name" value="LIPASE ROG1-RELATED-RELATED"/>
    <property type="match status" value="1"/>
</dbReference>
<proteinExistence type="inferred from homology"/>
<dbReference type="GeneID" id="70242523"/>
<feature type="compositionally biased region" description="Basic and acidic residues" evidence="3">
    <location>
        <begin position="339"/>
        <end position="350"/>
    </location>
</feature>
<feature type="compositionally biased region" description="Low complexity" evidence="3">
    <location>
        <begin position="724"/>
        <end position="733"/>
    </location>
</feature>
<evidence type="ECO:0000259" key="4">
    <source>
        <dbReference type="Pfam" id="PF05057"/>
    </source>
</evidence>
<keyword evidence="2" id="KW-0443">Lipid metabolism</keyword>
<dbReference type="RefSeq" id="XP_046066076.1">
    <property type="nucleotide sequence ID" value="XM_046212236.1"/>
</dbReference>
<evidence type="ECO:0000256" key="1">
    <source>
        <dbReference type="ARBA" id="ARBA00007920"/>
    </source>
</evidence>
<dbReference type="InterPro" id="IPR007751">
    <property type="entry name" value="DUF676_lipase-like"/>
</dbReference>
<name>A0AAD4KE40_9EURO</name>
<feature type="compositionally biased region" description="Basic and acidic residues" evidence="3">
    <location>
        <begin position="655"/>
        <end position="669"/>
    </location>
</feature>
<protein>
    <submittedName>
        <fullName evidence="5">Serine esterase-domain-containing protein</fullName>
    </submittedName>
</protein>
<feature type="compositionally biased region" description="Low complexity" evidence="3">
    <location>
        <begin position="747"/>
        <end position="761"/>
    </location>
</feature>
<feature type="compositionally biased region" description="Polar residues" evidence="3">
    <location>
        <begin position="274"/>
        <end position="298"/>
    </location>
</feature>
<feature type="compositionally biased region" description="Low complexity" evidence="3">
    <location>
        <begin position="419"/>
        <end position="432"/>
    </location>
</feature>
<feature type="compositionally biased region" description="Polar residues" evidence="3">
    <location>
        <begin position="638"/>
        <end position="650"/>
    </location>
</feature>
<feature type="region of interest" description="Disordered" evidence="3">
    <location>
        <begin position="724"/>
        <end position="766"/>
    </location>
</feature>
<feature type="domain" description="DUF676" evidence="4">
    <location>
        <begin position="451"/>
        <end position="597"/>
    </location>
</feature>
<accession>A0AAD4KE40</accession>
<evidence type="ECO:0000256" key="3">
    <source>
        <dbReference type="SAM" id="MobiDB-lite"/>
    </source>
</evidence>
<dbReference type="PANTHER" id="PTHR12482:SF62">
    <property type="entry name" value="LIPASE ROG1-RELATED"/>
    <property type="match status" value="1"/>
</dbReference>
<dbReference type="GO" id="GO:0016042">
    <property type="term" value="P:lipid catabolic process"/>
    <property type="evidence" value="ECO:0007669"/>
    <property type="project" value="UniProtKB-KW"/>
</dbReference>
<organism evidence="5 6">
    <name type="scientific">Talaromyces proteolyticus</name>
    <dbReference type="NCBI Taxonomy" id="1131652"/>
    <lineage>
        <taxon>Eukaryota</taxon>
        <taxon>Fungi</taxon>
        <taxon>Dikarya</taxon>
        <taxon>Ascomycota</taxon>
        <taxon>Pezizomycotina</taxon>
        <taxon>Eurotiomycetes</taxon>
        <taxon>Eurotiomycetidae</taxon>
        <taxon>Eurotiales</taxon>
        <taxon>Trichocomaceae</taxon>
        <taxon>Talaromyces</taxon>
        <taxon>Talaromyces sect. Bacilispori</taxon>
    </lineage>
</organism>
<gene>
    <name evidence="5" type="ORF">BGW36DRAFT_307391</name>
</gene>
<comment type="similarity">
    <text evidence="1">Belongs to the putative lipase ROG1 family.</text>
</comment>
<dbReference type="Gene3D" id="3.40.50.1820">
    <property type="entry name" value="alpha/beta hydrolase"/>
    <property type="match status" value="1"/>
</dbReference>
<evidence type="ECO:0000256" key="2">
    <source>
        <dbReference type="ARBA" id="ARBA00022963"/>
    </source>
</evidence>
<feature type="domain" description="DUF676" evidence="4">
    <location>
        <begin position="308"/>
        <end position="401"/>
    </location>
</feature>
<dbReference type="EMBL" id="JAJTJA010000014">
    <property type="protein sequence ID" value="KAH8689793.1"/>
    <property type="molecule type" value="Genomic_DNA"/>
</dbReference>
<dbReference type="Pfam" id="PF05057">
    <property type="entry name" value="DUF676"/>
    <property type="match status" value="2"/>
</dbReference>
<dbReference type="GO" id="GO:0047372">
    <property type="term" value="F:monoacylglycerol lipase activity"/>
    <property type="evidence" value="ECO:0007669"/>
    <property type="project" value="TreeGrafter"/>
</dbReference>
<dbReference type="SUPFAM" id="SSF53474">
    <property type="entry name" value="alpha/beta-Hydrolases"/>
    <property type="match status" value="1"/>
</dbReference>
<dbReference type="InterPro" id="IPR044294">
    <property type="entry name" value="Lipase-like"/>
</dbReference>
<dbReference type="PIRSF" id="PIRSF005412">
    <property type="entry name" value="UCP005412_abhydr"/>
    <property type="match status" value="1"/>
</dbReference>
<feature type="region of interest" description="Disordered" evidence="3">
    <location>
        <begin position="817"/>
        <end position="859"/>
    </location>
</feature>
<keyword evidence="2" id="KW-0442">Lipid degradation</keyword>
<feature type="region of interest" description="Disordered" evidence="3">
    <location>
        <begin position="339"/>
        <end position="363"/>
    </location>
</feature>
<feature type="compositionally biased region" description="Polar residues" evidence="3">
    <location>
        <begin position="845"/>
        <end position="859"/>
    </location>
</feature>
<dbReference type="Proteomes" id="UP001201262">
    <property type="component" value="Unassembled WGS sequence"/>
</dbReference>
<feature type="compositionally biased region" description="Polar residues" evidence="3">
    <location>
        <begin position="950"/>
        <end position="960"/>
    </location>
</feature>